<dbReference type="Gene3D" id="1.10.1740.10">
    <property type="match status" value="1"/>
</dbReference>
<keyword evidence="3" id="KW-0805">Transcription regulation</keyword>
<evidence type="ECO:0000259" key="6">
    <source>
        <dbReference type="Pfam" id="PF04542"/>
    </source>
</evidence>
<dbReference type="SUPFAM" id="SSF88659">
    <property type="entry name" value="Sigma3 and sigma4 domains of RNA polymerase sigma factors"/>
    <property type="match status" value="1"/>
</dbReference>
<keyword evidence="4" id="KW-0731">Sigma factor</keyword>
<evidence type="ECO:0000256" key="2">
    <source>
        <dbReference type="ARBA" id="ARBA00011344"/>
    </source>
</evidence>
<evidence type="ECO:0000313" key="8">
    <source>
        <dbReference type="EMBL" id="GES12796.1"/>
    </source>
</evidence>
<protein>
    <submittedName>
        <fullName evidence="8">RNA polymerase sigma24 factor</fullName>
    </submittedName>
</protein>
<feature type="domain" description="RNA polymerase sigma factor 70 region 4 type 2" evidence="7">
    <location>
        <begin position="116"/>
        <end position="165"/>
    </location>
</feature>
<dbReference type="GO" id="GO:0006352">
    <property type="term" value="P:DNA-templated transcription initiation"/>
    <property type="evidence" value="ECO:0007669"/>
    <property type="project" value="InterPro"/>
</dbReference>
<dbReference type="InterPro" id="IPR014284">
    <property type="entry name" value="RNA_pol_sigma-70_dom"/>
</dbReference>
<dbReference type="GO" id="GO:0016987">
    <property type="term" value="F:sigma factor activity"/>
    <property type="evidence" value="ECO:0007669"/>
    <property type="project" value="UniProtKB-KW"/>
</dbReference>
<evidence type="ECO:0000256" key="3">
    <source>
        <dbReference type="ARBA" id="ARBA00023015"/>
    </source>
</evidence>
<keyword evidence="5" id="KW-0804">Transcription</keyword>
<sequence>MSRWGGVVRLEVMRVETFLEHREILVGVAYRILGSAADAEDIVQEAWVRWAEVAEGEVENARAFLVRVTTNLAIDRLRRLKVRRESYVGDWLPEPVSTGPELAERAELAESVELAMLVVLETLSPLERAVFVLREVFGFSHAEVGEVIGRAEPAVRQLARRAREHVRERRPRFDVDRRERREVTERFIGACAGGDLRGLMELLAKDVTLVTDSGGKARAPRRVLVGADRVARFLVAVTSEAGIASFPAHAGLPEGVSYEMEISNVNGAPALVVAVEGRVLTVVSLLVADGMIETIYLMANPEKMAHV</sequence>
<dbReference type="SUPFAM" id="SSF88946">
    <property type="entry name" value="Sigma2 domain of RNA polymerase sigma factors"/>
    <property type="match status" value="1"/>
</dbReference>
<dbReference type="NCBIfam" id="NF007214">
    <property type="entry name" value="PRK09636.1"/>
    <property type="match status" value="1"/>
</dbReference>
<dbReference type="Proteomes" id="UP000331127">
    <property type="component" value="Unassembled WGS sequence"/>
</dbReference>
<dbReference type="NCBIfam" id="TIGR02957">
    <property type="entry name" value="SigX4"/>
    <property type="match status" value="1"/>
</dbReference>
<dbReference type="InterPro" id="IPR013249">
    <property type="entry name" value="RNA_pol_sigma70_r4_t2"/>
</dbReference>
<dbReference type="PANTHER" id="PTHR30173:SF36">
    <property type="entry name" value="ECF RNA POLYMERASE SIGMA FACTOR SIGJ"/>
    <property type="match status" value="1"/>
</dbReference>
<evidence type="ECO:0000259" key="7">
    <source>
        <dbReference type="Pfam" id="PF08281"/>
    </source>
</evidence>
<evidence type="ECO:0000313" key="9">
    <source>
        <dbReference type="Proteomes" id="UP000331127"/>
    </source>
</evidence>
<name>A0A5M3WWN3_9ACTN</name>
<dbReference type="Gene3D" id="3.10.450.50">
    <property type="match status" value="1"/>
</dbReference>
<dbReference type="InterPro" id="IPR013325">
    <property type="entry name" value="RNA_pol_sigma_r2"/>
</dbReference>
<comment type="similarity">
    <text evidence="1">Belongs to the sigma-70 factor family. ECF subfamily.</text>
</comment>
<dbReference type="InterPro" id="IPR052704">
    <property type="entry name" value="ECF_Sigma-70_Domain"/>
</dbReference>
<evidence type="ECO:0000256" key="1">
    <source>
        <dbReference type="ARBA" id="ARBA00010641"/>
    </source>
</evidence>
<dbReference type="Pfam" id="PF08281">
    <property type="entry name" value="Sigma70_r4_2"/>
    <property type="match status" value="1"/>
</dbReference>
<evidence type="ECO:0000256" key="5">
    <source>
        <dbReference type="ARBA" id="ARBA00023163"/>
    </source>
</evidence>
<dbReference type="Gene3D" id="1.10.10.10">
    <property type="entry name" value="Winged helix-like DNA-binding domain superfamily/Winged helix DNA-binding domain"/>
    <property type="match status" value="1"/>
</dbReference>
<gene>
    <name evidence="8" type="ORF">Amac_063930</name>
</gene>
<dbReference type="InterPro" id="IPR014303">
    <property type="entry name" value="RNA_pol_sigma-70_ECF"/>
</dbReference>
<organism evidence="8 9">
    <name type="scientific">Acrocarpospora macrocephala</name>
    <dbReference type="NCBI Taxonomy" id="150177"/>
    <lineage>
        <taxon>Bacteria</taxon>
        <taxon>Bacillati</taxon>
        <taxon>Actinomycetota</taxon>
        <taxon>Actinomycetes</taxon>
        <taxon>Streptosporangiales</taxon>
        <taxon>Streptosporangiaceae</taxon>
        <taxon>Acrocarpospora</taxon>
    </lineage>
</organism>
<accession>A0A5M3WWN3</accession>
<dbReference type="NCBIfam" id="TIGR02937">
    <property type="entry name" value="sigma70-ECF"/>
    <property type="match status" value="1"/>
</dbReference>
<dbReference type="Pfam" id="PF04542">
    <property type="entry name" value="Sigma70_r2"/>
    <property type="match status" value="1"/>
</dbReference>
<reference evidence="8 9" key="1">
    <citation type="submission" date="2019-10" db="EMBL/GenBank/DDBJ databases">
        <title>Whole genome shotgun sequence of Acrocarpospora macrocephala NBRC 16266.</title>
        <authorList>
            <person name="Ichikawa N."/>
            <person name="Kimura A."/>
            <person name="Kitahashi Y."/>
            <person name="Komaki H."/>
            <person name="Oguchi A."/>
        </authorList>
    </citation>
    <scope>NUCLEOTIDE SEQUENCE [LARGE SCALE GENOMIC DNA]</scope>
    <source>
        <strain evidence="8 9">NBRC 16266</strain>
    </source>
</reference>
<dbReference type="InterPro" id="IPR032710">
    <property type="entry name" value="NTF2-like_dom_sf"/>
</dbReference>
<keyword evidence="9" id="KW-1185">Reference proteome</keyword>
<dbReference type="SUPFAM" id="SSF54427">
    <property type="entry name" value="NTF2-like"/>
    <property type="match status" value="1"/>
</dbReference>
<dbReference type="InterPro" id="IPR013324">
    <property type="entry name" value="RNA_pol_sigma_r3/r4-like"/>
</dbReference>
<evidence type="ECO:0000256" key="4">
    <source>
        <dbReference type="ARBA" id="ARBA00023082"/>
    </source>
</evidence>
<proteinExistence type="inferred from homology"/>
<dbReference type="EMBL" id="BLAE01000039">
    <property type="protein sequence ID" value="GES12796.1"/>
    <property type="molecule type" value="Genomic_DNA"/>
</dbReference>
<dbReference type="InterPro" id="IPR036388">
    <property type="entry name" value="WH-like_DNA-bd_sf"/>
</dbReference>
<comment type="subunit">
    <text evidence="2">Interacts transiently with the RNA polymerase catalytic core formed by RpoA, RpoB, RpoC and RpoZ (2 alpha, 1 beta, 1 beta' and 1 omega subunit) to form the RNA polymerase holoenzyme that can initiate transcription.</text>
</comment>
<dbReference type="PANTHER" id="PTHR30173">
    <property type="entry name" value="SIGMA 19 FACTOR"/>
    <property type="match status" value="1"/>
</dbReference>
<dbReference type="GO" id="GO:0003677">
    <property type="term" value="F:DNA binding"/>
    <property type="evidence" value="ECO:0007669"/>
    <property type="project" value="InterPro"/>
</dbReference>
<dbReference type="AlphaFoldDB" id="A0A5M3WWN3"/>
<dbReference type="InterPro" id="IPR007627">
    <property type="entry name" value="RNA_pol_sigma70_r2"/>
</dbReference>
<feature type="domain" description="RNA polymerase sigma-70 region 2" evidence="6">
    <location>
        <begin position="19"/>
        <end position="81"/>
    </location>
</feature>
<comment type="caution">
    <text evidence="8">The sequence shown here is derived from an EMBL/GenBank/DDBJ whole genome shotgun (WGS) entry which is preliminary data.</text>
</comment>